<evidence type="ECO:0000256" key="1">
    <source>
        <dbReference type="SAM" id="MobiDB-lite"/>
    </source>
</evidence>
<dbReference type="InterPro" id="IPR043899">
    <property type="entry name" value="DUF5789"/>
</dbReference>
<sequence>MADDKRGRDKQARDVEKRQRERAMGVALERADETEPPIEDPELDEIETELDALSFPATGSDVVTAIGDRDVEADDGTYTVEELVADTETEVFDSPAAVRVLVQRPTVATAIKRIVEATDSLQGVDLDGSQREAYEKTFRALKGIDADDEDEGVEAIRDWVLEQIRDDGTLPGSRAVRRQAAEFCRANGYQVRNDEWLGI</sequence>
<protein>
    <submittedName>
        <fullName evidence="2">Uncharacterized protein</fullName>
    </submittedName>
</protein>
<dbReference type="EMBL" id="BMOU01000001">
    <property type="protein sequence ID" value="GGN87483.1"/>
    <property type="molecule type" value="Genomic_DNA"/>
</dbReference>
<accession>A0A830GHG5</accession>
<dbReference type="RefSeq" id="WP_188994445.1">
    <property type="nucleotide sequence ID" value="NZ_BMOU01000001.1"/>
</dbReference>
<comment type="caution">
    <text evidence="2">The sequence shown here is derived from an EMBL/GenBank/DDBJ whole genome shotgun (WGS) entry which is preliminary data.</text>
</comment>
<feature type="compositionally biased region" description="Basic and acidic residues" evidence="1">
    <location>
        <begin position="1"/>
        <end position="33"/>
    </location>
</feature>
<reference evidence="2" key="1">
    <citation type="journal article" date="2014" name="Int. J. Syst. Evol. Microbiol.">
        <title>Complete genome sequence of Corynebacterium casei LMG S-19264T (=DSM 44701T), isolated from a smear-ripened cheese.</title>
        <authorList>
            <consortium name="US DOE Joint Genome Institute (JGI-PGF)"/>
            <person name="Walter F."/>
            <person name="Albersmeier A."/>
            <person name="Kalinowski J."/>
            <person name="Ruckert C."/>
        </authorList>
    </citation>
    <scope>NUCLEOTIDE SEQUENCE</scope>
    <source>
        <strain evidence="2">JCM 17820</strain>
    </source>
</reference>
<gene>
    <name evidence="2" type="ORF">GCM10009030_06210</name>
</gene>
<organism evidence="2 3">
    <name type="scientific">Haloarcula pellucida</name>
    <dbReference type="NCBI Taxonomy" id="1427151"/>
    <lineage>
        <taxon>Archaea</taxon>
        <taxon>Methanobacteriati</taxon>
        <taxon>Methanobacteriota</taxon>
        <taxon>Stenosarchaea group</taxon>
        <taxon>Halobacteria</taxon>
        <taxon>Halobacteriales</taxon>
        <taxon>Haloarculaceae</taxon>
        <taxon>Haloarcula</taxon>
    </lineage>
</organism>
<name>A0A830GHG5_9EURY</name>
<dbReference type="Pfam" id="PF19102">
    <property type="entry name" value="DUF5789"/>
    <property type="match status" value="1"/>
</dbReference>
<dbReference type="AlphaFoldDB" id="A0A830GHG5"/>
<dbReference type="Proteomes" id="UP000605784">
    <property type="component" value="Unassembled WGS sequence"/>
</dbReference>
<feature type="region of interest" description="Disordered" evidence="1">
    <location>
        <begin position="1"/>
        <end position="40"/>
    </location>
</feature>
<reference evidence="2" key="2">
    <citation type="submission" date="2020-09" db="EMBL/GenBank/DDBJ databases">
        <authorList>
            <person name="Sun Q."/>
            <person name="Ohkuma M."/>
        </authorList>
    </citation>
    <scope>NUCLEOTIDE SEQUENCE</scope>
    <source>
        <strain evidence="2">JCM 17820</strain>
    </source>
</reference>
<proteinExistence type="predicted"/>
<evidence type="ECO:0000313" key="3">
    <source>
        <dbReference type="Proteomes" id="UP000605784"/>
    </source>
</evidence>
<evidence type="ECO:0000313" key="2">
    <source>
        <dbReference type="EMBL" id="GGN87483.1"/>
    </source>
</evidence>
<keyword evidence="3" id="KW-1185">Reference proteome</keyword>